<proteinExistence type="predicted"/>
<evidence type="ECO:0000313" key="4">
    <source>
        <dbReference type="Proteomes" id="UP000186817"/>
    </source>
</evidence>
<gene>
    <name evidence="3" type="primary">FH6</name>
    <name evidence="3" type="ORF">AK812_SmicGene12261</name>
</gene>
<evidence type="ECO:0000256" key="1">
    <source>
        <dbReference type="SAM" id="Phobius"/>
    </source>
</evidence>
<dbReference type="PANTHER" id="PTHR45725:SF1">
    <property type="entry name" value="DISHEVELLED ASSOCIATED ACTIVATOR OF MORPHOGENESIS, ISOFORM D"/>
    <property type="match status" value="1"/>
</dbReference>
<keyword evidence="1" id="KW-0812">Transmembrane</keyword>
<keyword evidence="4" id="KW-1185">Reference proteome</keyword>
<dbReference type="Gene3D" id="1.20.58.2220">
    <property type="entry name" value="Formin, FH2 domain"/>
    <property type="match status" value="1"/>
</dbReference>
<evidence type="ECO:0000259" key="2">
    <source>
        <dbReference type="PROSITE" id="PS51444"/>
    </source>
</evidence>
<keyword evidence="1" id="KW-0472">Membrane</keyword>
<dbReference type="EMBL" id="LSRX01000205">
    <property type="protein sequence ID" value="OLQ04634.1"/>
    <property type="molecule type" value="Genomic_DNA"/>
</dbReference>
<reference evidence="3 4" key="1">
    <citation type="submission" date="2016-02" db="EMBL/GenBank/DDBJ databases">
        <title>Genome analysis of coral dinoflagellate symbionts highlights evolutionary adaptations to a symbiotic lifestyle.</title>
        <authorList>
            <person name="Aranda M."/>
            <person name="Li Y."/>
            <person name="Liew Y.J."/>
            <person name="Baumgarten S."/>
            <person name="Simakov O."/>
            <person name="Wilson M."/>
            <person name="Piel J."/>
            <person name="Ashoor H."/>
            <person name="Bougouffa S."/>
            <person name="Bajic V.B."/>
            <person name="Ryu T."/>
            <person name="Ravasi T."/>
            <person name="Bayer T."/>
            <person name="Micklem G."/>
            <person name="Kim H."/>
            <person name="Bhak J."/>
            <person name="Lajeunesse T.C."/>
            <person name="Voolstra C.R."/>
        </authorList>
    </citation>
    <scope>NUCLEOTIDE SEQUENCE [LARGE SCALE GENOMIC DNA]</scope>
    <source>
        <strain evidence="3 4">CCMP2467</strain>
    </source>
</reference>
<feature type="domain" description="FH2" evidence="2">
    <location>
        <begin position="31"/>
        <end position="425"/>
    </location>
</feature>
<organism evidence="3 4">
    <name type="scientific">Symbiodinium microadriaticum</name>
    <name type="common">Dinoflagellate</name>
    <name type="synonym">Zooxanthella microadriatica</name>
    <dbReference type="NCBI Taxonomy" id="2951"/>
    <lineage>
        <taxon>Eukaryota</taxon>
        <taxon>Sar</taxon>
        <taxon>Alveolata</taxon>
        <taxon>Dinophyceae</taxon>
        <taxon>Suessiales</taxon>
        <taxon>Symbiodiniaceae</taxon>
        <taxon>Symbiodinium</taxon>
    </lineage>
</organism>
<dbReference type="OrthoDB" id="430319at2759"/>
<dbReference type="Proteomes" id="UP000186817">
    <property type="component" value="Unassembled WGS sequence"/>
</dbReference>
<dbReference type="InterPro" id="IPR051425">
    <property type="entry name" value="Formin_Homology"/>
</dbReference>
<dbReference type="PANTHER" id="PTHR45725">
    <property type="entry name" value="FORMIN HOMOLOGY 2 FAMILY MEMBER"/>
    <property type="match status" value="1"/>
</dbReference>
<protein>
    <submittedName>
        <fullName evidence="3">Formin-like protein 6</fullName>
    </submittedName>
</protein>
<comment type="caution">
    <text evidence="3">The sequence shown here is derived from an EMBL/GenBank/DDBJ whole genome shotgun (WGS) entry which is preliminary data.</text>
</comment>
<evidence type="ECO:0000313" key="3">
    <source>
        <dbReference type="EMBL" id="OLQ04634.1"/>
    </source>
</evidence>
<dbReference type="Pfam" id="PF02181">
    <property type="entry name" value="FH2"/>
    <property type="match status" value="1"/>
</dbReference>
<dbReference type="PROSITE" id="PS51444">
    <property type="entry name" value="FH2"/>
    <property type="match status" value="1"/>
</dbReference>
<dbReference type="SUPFAM" id="SSF101447">
    <property type="entry name" value="Formin homology 2 domain (FH2 domain)"/>
    <property type="match status" value="1"/>
</dbReference>
<dbReference type="InterPro" id="IPR042201">
    <property type="entry name" value="FH2_Formin_sf"/>
</dbReference>
<dbReference type="SMART" id="SM00498">
    <property type="entry name" value="FH2"/>
    <property type="match status" value="1"/>
</dbReference>
<dbReference type="InterPro" id="IPR015425">
    <property type="entry name" value="FH2_Formin"/>
</dbReference>
<sequence length="548" mass="62237">MGLTLEGDSVVAIIITVIIIIIIIIIIMIIIIIIITTIIIIISIMITILEPQQDTIFGELKMVHTQSEQERKLQFDKNLMDAMFTPRSARGAATTPRKSWTGPKPQGLCLLDNSRAHNVAIVLTKLAMSTKELSQAIRVFDTGSTWLRADHVELLTVAMPTTSEATKLLANKDKEDTLRDVERRMLPLCNLSPARIKVMKFALSYQTIRESLMERCQVLQQAAEESRNSVPFRELLAIVLEAGNYINGGDQANAQGERVRAFGIESLQSLANFKAIKKDETPKGRPGSERADSYGILADFSDSIAELQELRCLLENLDKLVAKRHPVEVRQEDREIVEEIARKLRTVMLCCEKWEDLFPQLSVDLQPNLMYRIHIFNGEGVDVRLHLFFQDASETYVHSHRANFHSVCLYGSYVNEIWDVGDDRQGEFGEHFEFNRSRDEALKKPGDRKFGSLLCKTCWKHSTGSSYFLDATTYHRTVQESGKALTLYIKGKAKPFHTMALSREERPDWKGTNCLEERVDPCDFKRISKDASDLLRSGICDRFFLPPI</sequence>
<name>A0A1Q9EB15_SYMMI</name>
<keyword evidence="1" id="KW-1133">Transmembrane helix</keyword>
<dbReference type="AlphaFoldDB" id="A0A1Q9EB15"/>
<feature type="transmembrane region" description="Helical" evidence="1">
    <location>
        <begin position="12"/>
        <end position="45"/>
    </location>
</feature>
<accession>A0A1Q9EB15</accession>